<name>A0AAD6SV65_9AGAR</name>
<dbReference type="CDD" id="cd05251">
    <property type="entry name" value="NmrA_like_SDR_a"/>
    <property type="match status" value="1"/>
</dbReference>
<gene>
    <name evidence="4" type="ORF">C8F04DRAFT_1103828</name>
</gene>
<comment type="similarity">
    <text evidence="1">Belongs to the NmrA-type oxidoreductase family.</text>
</comment>
<dbReference type="Proteomes" id="UP001218188">
    <property type="component" value="Unassembled WGS sequence"/>
</dbReference>
<dbReference type="InterPro" id="IPR008030">
    <property type="entry name" value="NmrA-like"/>
</dbReference>
<evidence type="ECO:0000256" key="1">
    <source>
        <dbReference type="ARBA" id="ARBA00006328"/>
    </source>
</evidence>
<accession>A0AAD6SV65</accession>
<dbReference type="AlphaFoldDB" id="A0AAD6SV65"/>
<feature type="domain" description="NmrA-like" evidence="3">
    <location>
        <begin position="2"/>
        <end position="247"/>
    </location>
</feature>
<dbReference type="InterPro" id="IPR036291">
    <property type="entry name" value="NAD(P)-bd_dom_sf"/>
</dbReference>
<dbReference type="SUPFAM" id="SSF51735">
    <property type="entry name" value="NAD(P)-binding Rossmann-fold domains"/>
    <property type="match status" value="1"/>
</dbReference>
<dbReference type="Gene3D" id="3.40.50.720">
    <property type="entry name" value="NAD(P)-binding Rossmann-like Domain"/>
    <property type="match status" value="1"/>
</dbReference>
<evidence type="ECO:0000313" key="5">
    <source>
        <dbReference type="Proteomes" id="UP001218188"/>
    </source>
</evidence>
<dbReference type="PANTHER" id="PTHR42748">
    <property type="entry name" value="NITROGEN METABOLITE REPRESSION PROTEIN NMRA FAMILY MEMBER"/>
    <property type="match status" value="1"/>
</dbReference>
<comment type="caution">
    <text evidence="4">The sequence shown here is derived from an EMBL/GenBank/DDBJ whole genome shotgun (WGS) entry which is preliminary data.</text>
</comment>
<organism evidence="4 5">
    <name type="scientific">Mycena alexandri</name>
    <dbReference type="NCBI Taxonomy" id="1745969"/>
    <lineage>
        <taxon>Eukaryota</taxon>
        <taxon>Fungi</taxon>
        <taxon>Dikarya</taxon>
        <taxon>Basidiomycota</taxon>
        <taxon>Agaricomycotina</taxon>
        <taxon>Agaricomycetes</taxon>
        <taxon>Agaricomycetidae</taxon>
        <taxon>Agaricales</taxon>
        <taxon>Marasmiineae</taxon>
        <taxon>Mycenaceae</taxon>
        <taxon>Mycena</taxon>
    </lineage>
</organism>
<protein>
    <submittedName>
        <fullName evidence="4">NAD dependent epimerase/dehydratase</fullName>
    </submittedName>
</protein>
<evidence type="ECO:0000256" key="2">
    <source>
        <dbReference type="ARBA" id="ARBA00022857"/>
    </source>
</evidence>
<dbReference type="PANTHER" id="PTHR42748:SF7">
    <property type="entry name" value="NMRA LIKE REDOX SENSOR 1-RELATED"/>
    <property type="match status" value="1"/>
</dbReference>
<proteinExistence type="inferred from homology"/>
<reference evidence="4" key="1">
    <citation type="submission" date="2023-03" db="EMBL/GenBank/DDBJ databases">
        <title>Massive genome expansion in bonnet fungi (Mycena s.s.) driven by repeated elements and novel gene families across ecological guilds.</title>
        <authorList>
            <consortium name="Lawrence Berkeley National Laboratory"/>
            <person name="Harder C.B."/>
            <person name="Miyauchi S."/>
            <person name="Viragh M."/>
            <person name="Kuo A."/>
            <person name="Thoen E."/>
            <person name="Andreopoulos B."/>
            <person name="Lu D."/>
            <person name="Skrede I."/>
            <person name="Drula E."/>
            <person name="Henrissat B."/>
            <person name="Morin E."/>
            <person name="Kohler A."/>
            <person name="Barry K."/>
            <person name="LaButti K."/>
            <person name="Morin E."/>
            <person name="Salamov A."/>
            <person name="Lipzen A."/>
            <person name="Mereny Z."/>
            <person name="Hegedus B."/>
            <person name="Baldrian P."/>
            <person name="Stursova M."/>
            <person name="Weitz H."/>
            <person name="Taylor A."/>
            <person name="Grigoriev I.V."/>
            <person name="Nagy L.G."/>
            <person name="Martin F."/>
            <person name="Kauserud H."/>
        </authorList>
    </citation>
    <scope>NUCLEOTIDE SEQUENCE</scope>
    <source>
        <strain evidence="4">CBHHK200</strain>
    </source>
</reference>
<dbReference type="InterPro" id="IPR051164">
    <property type="entry name" value="NmrA-like_oxidored"/>
</dbReference>
<dbReference type="EMBL" id="JARJCM010000063">
    <property type="protein sequence ID" value="KAJ7033686.1"/>
    <property type="molecule type" value="Genomic_DNA"/>
</dbReference>
<evidence type="ECO:0000259" key="3">
    <source>
        <dbReference type="Pfam" id="PF05368"/>
    </source>
</evidence>
<evidence type="ECO:0000313" key="4">
    <source>
        <dbReference type="EMBL" id="KAJ7033686.1"/>
    </source>
</evidence>
<dbReference type="Pfam" id="PF05368">
    <property type="entry name" value="NmrA"/>
    <property type="match status" value="1"/>
</dbReference>
<keyword evidence="2" id="KW-0521">NADP</keyword>
<keyword evidence="5" id="KW-1185">Reference proteome</keyword>
<sequence>MSTFLITSATGRQGASTARLLLAKGAKVNALVRDPSSPASLALQSLGATLFKGGFDDVDVITAAIQGVNGVFLNTFPDFTDPNAETRAAETFVVAARAAGTVTSFVISTVYGANSYADWGEFKADFPLLAQYYTSKAGVEKVIRASGFTYTILRPGWLMHNYIGGATAYHFPQYPTERVLVVSYPPDFRIDHLDADDVGQFAAAALLDPARFSGKELDLVNEWLTFDEVAAHLSKAIGTEVKVQFRTEAETVEARKVLPTIEGQLWKPKHGKSVASLAEYGFRLTTFAEFLEREKSAIRKTVGIEA</sequence>